<dbReference type="EMBL" id="CP111015">
    <property type="protein sequence ID" value="WAR03962.1"/>
    <property type="molecule type" value="Genomic_DNA"/>
</dbReference>
<feature type="domain" description="Novel STAND NTPase 3" evidence="2">
    <location>
        <begin position="209"/>
        <end position="332"/>
    </location>
</feature>
<evidence type="ECO:0000313" key="4">
    <source>
        <dbReference type="Proteomes" id="UP001164746"/>
    </source>
</evidence>
<protein>
    <recommendedName>
        <fullName evidence="5">DZIP3-like HEPN domain-containing protein</fullName>
    </recommendedName>
</protein>
<evidence type="ECO:0000313" key="3">
    <source>
        <dbReference type="EMBL" id="WAR03962.1"/>
    </source>
</evidence>
<evidence type="ECO:0008006" key="5">
    <source>
        <dbReference type="Google" id="ProtNLM"/>
    </source>
</evidence>
<sequence>MAAAVTPGSVDGTQNEQYYLRLHLLLMKAGEVLRAKFDSIISPNDLLNELRNHKRVIDKLQKDGVISREQYRLLNPNPDSQRFDVSLLIVLLRNICNLQPNNSIWKENDNNKITNTISPVISNIVRIRNLRNKMQHKEIAYLEQKEFQKNWSLLENAMVTLGQSCGLNGVKADIAELMTKTLDLVTPEMKSLRETTLWFLEESCGDEFYVETARFQDAIRLLKEKHFIVLTGHPGEGKTAMAARLALAEGTKPENCLNLQHARDWRKIDWSLKLFNTVIVDDIFGGGALNQKLLSDWARYLPEMERAAKQKRLRIIITTRHYIKEEALEENEMDKLTMFEDN</sequence>
<dbReference type="Pfam" id="PF18738">
    <property type="entry name" value="HEPN_DZIP3"/>
    <property type="match status" value="1"/>
</dbReference>
<dbReference type="InterPro" id="IPR027417">
    <property type="entry name" value="P-loop_NTPase"/>
</dbReference>
<reference evidence="3" key="1">
    <citation type="submission" date="2022-11" db="EMBL/GenBank/DDBJ databases">
        <title>Centuries of genome instability and evolution in soft-shell clam transmissible cancer (bioRxiv).</title>
        <authorList>
            <person name="Hart S.F.M."/>
            <person name="Yonemitsu M.A."/>
            <person name="Giersch R.M."/>
            <person name="Beal B.F."/>
            <person name="Arriagada G."/>
            <person name="Davis B.W."/>
            <person name="Ostrander E.A."/>
            <person name="Goff S.P."/>
            <person name="Metzger M.J."/>
        </authorList>
    </citation>
    <scope>NUCLEOTIDE SEQUENCE</scope>
    <source>
        <strain evidence="3">MELC-2E11</strain>
        <tissue evidence="3">Siphon/mantle</tissue>
    </source>
</reference>
<feature type="non-terminal residue" evidence="3">
    <location>
        <position position="342"/>
    </location>
</feature>
<accession>A0ABY7E4R6</accession>
<dbReference type="InterPro" id="IPR041249">
    <property type="entry name" value="HEPN_DZIP3"/>
</dbReference>
<dbReference type="Pfam" id="PF20720">
    <property type="entry name" value="nSTAND3"/>
    <property type="match status" value="1"/>
</dbReference>
<dbReference type="Proteomes" id="UP001164746">
    <property type="component" value="Chromosome 4"/>
</dbReference>
<gene>
    <name evidence="3" type="ORF">MAR_010520</name>
</gene>
<evidence type="ECO:0000259" key="2">
    <source>
        <dbReference type="Pfam" id="PF20720"/>
    </source>
</evidence>
<evidence type="ECO:0000259" key="1">
    <source>
        <dbReference type="Pfam" id="PF18738"/>
    </source>
</evidence>
<proteinExistence type="predicted"/>
<dbReference type="InterPro" id="IPR049050">
    <property type="entry name" value="nSTAND3"/>
</dbReference>
<keyword evidence="4" id="KW-1185">Reference proteome</keyword>
<organism evidence="3 4">
    <name type="scientific">Mya arenaria</name>
    <name type="common">Soft-shell clam</name>
    <dbReference type="NCBI Taxonomy" id="6604"/>
    <lineage>
        <taxon>Eukaryota</taxon>
        <taxon>Metazoa</taxon>
        <taxon>Spiralia</taxon>
        <taxon>Lophotrochozoa</taxon>
        <taxon>Mollusca</taxon>
        <taxon>Bivalvia</taxon>
        <taxon>Autobranchia</taxon>
        <taxon>Heteroconchia</taxon>
        <taxon>Euheterodonta</taxon>
        <taxon>Imparidentia</taxon>
        <taxon>Neoheterodontei</taxon>
        <taxon>Myida</taxon>
        <taxon>Myoidea</taxon>
        <taxon>Myidae</taxon>
        <taxon>Mya</taxon>
    </lineage>
</organism>
<name>A0ABY7E4R6_MYAAR</name>
<feature type="domain" description="DZIP3-like HEPN" evidence="1">
    <location>
        <begin position="45"/>
        <end position="184"/>
    </location>
</feature>
<dbReference type="SUPFAM" id="SSF52540">
    <property type="entry name" value="P-loop containing nucleoside triphosphate hydrolases"/>
    <property type="match status" value="1"/>
</dbReference>